<evidence type="ECO:0000256" key="9">
    <source>
        <dbReference type="ARBA" id="ARBA00023136"/>
    </source>
</evidence>
<evidence type="ECO:0000259" key="15">
    <source>
        <dbReference type="Pfam" id="PF07715"/>
    </source>
</evidence>
<protein>
    <recommendedName>
        <fullName evidence="18">TonB-denpendent receptor</fullName>
    </recommendedName>
</protein>
<evidence type="ECO:0000256" key="1">
    <source>
        <dbReference type="ARBA" id="ARBA00004571"/>
    </source>
</evidence>
<keyword evidence="10 11" id="KW-0998">Cell outer membrane</keyword>
<evidence type="ECO:0000256" key="7">
    <source>
        <dbReference type="ARBA" id="ARBA00023065"/>
    </source>
</evidence>
<comment type="caution">
    <text evidence="16">The sequence shown here is derived from an EMBL/GenBank/DDBJ whole genome shotgun (WGS) entry which is preliminary data.</text>
</comment>
<dbReference type="PANTHER" id="PTHR32552:SF81">
    <property type="entry name" value="TONB-DEPENDENT OUTER MEMBRANE RECEPTOR"/>
    <property type="match status" value="1"/>
</dbReference>
<evidence type="ECO:0000259" key="14">
    <source>
        <dbReference type="Pfam" id="PF00593"/>
    </source>
</evidence>
<evidence type="ECO:0000256" key="3">
    <source>
        <dbReference type="ARBA" id="ARBA00022452"/>
    </source>
</evidence>
<dbReference type="STRING" id="1121015.GCA_000420545_02822"/>
<accession>A0A091ATG4</accession>
<keyword evidence="2 11" id="KW-0813">Transport</keyword>
<evidence type="ECO:0000256" key="6">
    <source>
        <dbReference type="ARBA" id="ARBA00023004"/>
    </source>
</evidence>
<evidence type="ECO:0000256" key="10">
    <source>
        <dbReference type="ARBA" id="ARBA00023237"/>
    </source>
</evidence>
<gene>
    <name evidence="16" type="ORF">N789_13860</name>
</gene>
<dbReference type="AlphaFoldDB" id="A0A091ATG4"/>
<dbReference type="Pfam" id="PF00593">
    <property type="entry name" value="TonB_dep_Rec_b-barrel"/>
    <property type="match status" value="1"/>
</dbReference>
<dbReference type="PROSITE" id="PS52016">
    <property type="entry name" value="TONB_DEPENDENT_REC_3"/>
    <property type="match status" value="1"/>
</dbReference>
<proteinExistence type="inferred from homology"/>
<reference evidence="16 17" key="1">
    <citation type="submission" date="2013-09" db="EMBL/GenBank/DDBJ databases">
        <title>Genome sequencing of Arenimonas oryziterrae.</title>
        <authorList>
            <person name="Chen F."/>
            <person name="Wang G."/>
        </authorList>
    </citation>
    <scope>NUCLEOTIDE SEQUENCE [LARGE SCALE GENOMIC DNA]</scope>
    <source>
        <strain evidence="16 17">YC6267</strain>
    </source>
</reference>
<dbReference type="eggNOG" id="COG1629">
    <property type="taxonomic scope" value="Bacteria"/>
</dbReference>
<keyword evidence="8 12" id="KW-0798">TonB box</keyword>
<evidence type="ECO:0000256" key="13">
    <source>
        <dbReference type="SAM" id="SignalP"/>
    </source>
</evidence>
<dbReference type="PATRIC" id="fig|1121015.4.peg.2242"/>
<keyword evidence="5 11" id="KW-0812">Transmembrane</keyword>
<dbReference type="InterPro" id="IPR000531">
    <property type="entry name" value="Beta-barrel_TonB"/>
</dbReference>
<dbReference type="RefSeq" id="WP_022970410.1">
    <property type="nucleotide sequence ID" value="NZ_ATVD01000007.1"/>
</dbReference>
<evidence type="ECO:0000256" key="12">
    <source>
        <dbReference type="RuleBase" id="RU003357"/>
    </source>
</evidence>
<keyword evidence="7" id="KW-0406">Ion transport</keyword>
<dbReference type="EMBL" id="AVCI01000010">
    <property type="protein sequence ID" value="KFN42437.1"/>
    <property type="molecule type" value="Genomic_DNA"/>
</dbReference>
<dbReference type="PANTHER" id="PTHR32552">
    <property type="entry name" value="FERRICHROME IRON RECEPTOR-RELATED"/>
    <property type="match status" value="1"/>
</dbReference>
<feature type="chain" id="PRO_5001870894" description="TonB-denpendent receptor" evidence="13">
    <location>
        <begin position="32"/>
        <end position="810"/>
    </location>
</feature>
<dbReference type="SUPFAM" id="SSF56935">
    <property type="entry name" value="Porins"/>
    <property type="match status" value="1"/>
</dbReference>
<organism evidence="16 17">
    <name type="scientific">Arenimonas oryziterrae DSM 21050 = YC6267</name>
    <dbReference type="NCBI Taxonomy" id="1121015"/>
    <lineage>
        <taxon>Bacteria</taxon>
        <taxon>Pseudomonadati</taxon>
        <taxon>Pseudomonadota</taxon>
        <taxon>Gammaproteobacteria</taxon>
        <taxon>Lysobacterales</taxon>
        <taxon>Lysobacteraceae</taxon>
        <taxon>Arenimonas</taxon>
    </lineage>
</organism>
<dbReference type="Pfam" id="PF07715">
    <property type="entry name" value="Plug"/>
    <property type="match status" value="1"/>
</dbReference>
<keyword evidence="17" id="KW-1185">Reference proteome</keyword>
<evidence type="ECO:0000256" key="8">
    <source>
        <dbReference type="ARBA" id="ARBA00023077"/>
    </source>
</evidence>
<evidence type="ECO:0008006" key="18">
    <source>
        <dbReference type="Google" id="ProtNLM"/>
    </source>
</evidence>
<comment type="similarity">
    <text evidence="11 12">Belongs to the TonB-dependent receptor family.</text>
</comment>
<keyword evidence="3 11" id="KW-1134">Transmembrane beta strand</keyword>
<dbReference type="InterPro" id="IPR012910">
    <property type="entry name" value="Plug_dom"/>
</dbReference>
<keyword evidence="6" id="KW-0408">Iron</keyword>
<feature type="domain" description="TonB-dependent receptor plug" evidence="15">
    <location>
        <begin position="61"/>
        <end position="168"/>
    </location>
</feature>
<evidence type="ECO:0000256" key="5">
    <source>
        <dbReference type="ARBA" id="ARBA00022692"/>
    </source>
</evidence>
<dbReference type="InterPro" id="IPR039426">
    <property type="entry name" value="TonB-dep_rcpt-like"/>
</dbReference>
<evidence type="ECO:0000256" key="4">
    <source>
        <dbReference type="ARBA" id="ARBA00022496"/>
    </source>
</evidence>
<evidence type="ECO:0000256" key="2">
    <source>
        <dbReference type="ARBA" id="ARBA00022448"/>
    </source>
</evidence>
<keyword evidence="4" id="KW-0410">Iron transport</keyword>
<dbReference type="Proteomes" id="UP000029385">
    <property type="component" value="Unassembled WGS sequence"/>
</dbReference>
<dbReference type="GO" id="GO:0009279">
    <property type="term" value="C:cell outer membrane"/>
    <property type="evidence" value="ECO:0007669"/>
    <property type="project" value="UniProtKB-SubCell"/>
</dbReference>
<dbReference type="GO" id="GO:0006826">
    <property type="term" value="P:iron ion transport"/>
    <property type="evidence" value="ECO:0007669"/>
    <property type="project" value="UniProtKB-KW"/>
</dbReference>
<evidence type="ECO:0000313" key="17">
    <source>
        <dbReference type="Proteomes" id="UP000029385"/>
    </source>
</evidence>
<dbReference type="InterPro" id="IPR036942">
    <property type="entry name" value="Beta-barrel_TonB_sf"/>
</dbReference>
<feature type="domain" description="TonB-dependent receptor-like beta-barrel" evidence="14">
    <location>
        <begin position="307"/>
        <end position="772"/>
    </location>
</feature>
<sequence length="810" mass="89015">MSIRTHKLAEGLRLALLGSVAMSFSPGFAFAQQAAAPAEDAKKATDLGEIVVTAQSREQSLQEVPITVTVITDRRIEQLAATDLSDMDAFIPGLQISDNSPTQPRYAIRGISTGDFGIGTDPAVGVYIDGVYAARSGGALLAFNDVERIEVLKGPQGTLFGRNSAAGAVSIISKKPGDQFEGRARLRWGNDGRQYLDGLVNAPINEDMALRVSALSNRSDGWLRDSATGERYHGDDSWAARAVLRWDASEKTQVLLSYDHEAIDQLARPAIGLVALPAYPGLPPYPADPATYLDPRSAPVFNDVVGNEESRRFDGGTLSIDHQTDWGSFVSTTAWRGFETVNREDEDGTNRINLYFDTANREKNQSWYQEFKFSGANERIDWVAGVSYYREHARQVSDTNAFTDSMDTVLLNTAGLPAYSILQQVLIDNAIPLSVFGHSWQESMHNDGRFTSQAVFGDVIWHLNDKLNLTTGLRYTRDSKHFSWFNGPRYAPGLDATLATLDAMGLFGMDPMLAMLRPVFDMDIVFALPPGVDGALIERSDTWQDFSPRVVLDYRASEHLMWFGSVAKGYKAGGFNSVEVGSHFDNEDVWNYEAGFKSRFPGQRLQFNGSVYHYVYKDKQAIRLDPSSSGSGIPQYLVDTSDEQAWGFELDAQWQATDGLGLQASLAYIDATYKDKITSTGVDLSGEPTGEPTLSFALGGDYRWMTAHGDVELSVLHAYRSKGRCNGDSQLQGTCSASPNFQSNAAQQRTDVRLGWTSPDDRWGVAVFGNNVFDKRYVTGVGNLTTSVFGTPTANISPPRQWGLELRASF</sequence>
<dbReference type="OrthoDB" id="127311at2"/>
<dbReference type="CDD" id="cd01347">
    <property type="entry name" value="ligand_gated_channel"/>
    <property type="match status" value="1"/>
</dbReference>
<keyword evidence="13" id="KW-0732">Signal</keyword>
<keyword evidence="9 11" id="KW-0472">Membrane</keyword>
<dbReference type="Gene3D" id="2.40.170.20">
    <property type="entry name" value="TonB-dependent receptor, beta-barrel domain"/>
    <property type="match status" value="1"/>
</dbReference>
<feature type="signal peptide" evidence="13">
    <location>
        <begin position="1"/>
        <end position="31"/>
    </location>
</feature>
<name>A0A091ATG4_9GAMM</name>
<comment type="subcellular location">
    <subcellularLocation>
        <location evidence="1 11">Cell outer membrane</location>
        <topology evidence="1 11">Multi-pass membrane protein</topology>
    </subcellularLocation>
</comment>
<dbReference type="eggNOG" id="COG4771">
    <property type="taxonomic scope" value="Bacteria"/>
</dbReference>
<evidence type="ECO:0000256" key="11">
    <source>
        <dbReference type="PROSITE-ProRule" id="PRU01360"/>
    </source>
</evidence>
<evidence type="ECO:0000313" key="16">
    <source>
        <dbReference type="EMBL" id="KFN42437.1"/>
    </source>
</evidence>